<keyword evidence="4" id="KW-0297">G-protein coupled receptor</keyword>
<evidence type="ECO:0000256" key="1">
    <source>
        <dbReference type="ARBA" id="ARBA00004141"/>
    </source>
</evidence>
<evidence type="ECO:0000259" key="9">
    <source>
        <dbReference type="PROSITE" id="PS50262"/>
    </source>
</evidence>
<comment type="subcellular location">
    <subcellularLocation>
        <location evidence="1">Membrane</location>
        <topology evidence="1">Multi-pass membrane protein</topology>
    </subcellularLocation>
</comment>
<dbReference type="InterPro" id="IPR017452">
    <property type="entry name" value="GPCR_Rhodpsn_7TM"/>
</dbReference>
<evidence type="ECO:0000256" key="3">
    <source>
        <dbReference type="ARBA" id="ARBA00022989"/>
    </source>
</evidence>
<keyword evidence="5 8" id="KW-0472">Membrane</keyword>
<keyword evidence="7" id="KW-0807">Transducer</keyword>
<dbReference type="VEuPathDB" id="VectorBase:BGLB034667"/>
<dbReference type="VEuPathDB" id="VectorBase:BGLAX_051894"/>
<keyword evidence="2 8" id="KW-0812">Transmembrane</keyword>
<dbReference type="PANTHER" id="PTHR45695:SF22">
    <property type="entry name" value="G-PROTEIN COUPLED RECEPTORS FAMILY 1 PROFILE DOMAIN-CONTAINING PROTEIN"/>
    <property type="match status" value="1"/>
</dbReference>
<dbReference type="GO" id="GO:0005886">
    <property type="term" value="C:plasma membrane"/>
    <property type="evidence" value="ECO:0007669"/>
    <property type="project" value="TreeGrafter"/>
</dbReference>
<dbReference type="PROSITE" id="PS50262">
    <property type="entry name" value="G_PROTEIN_RECEP_F1_2"/>
    <property type="match status" value="1"/>
</dbReference>
<dbReference type="Proteomes" id="UP000076420">
    <property type="component" value="Unassembled WGS sequence"/>
</dbReference>
<gene>
    <name evidence="10" type="primary">106073531</name>
</gene>
<dbReference type="Gene3D" id="1.20.1070.10">
    <property type="entry name" value="Rhodopsin 7-helix transmembrane proteins"/>
    <property type="match status" value="1"/>
</dbReference>
<evidence type="ECO:0000256" key="2">
    <source>
        <dbReference type="ARBA" id="ARBA00022692"/>
    </source>
</evidence>
<proteinExistence type="predicted"/>
<dbReference type="STRING" id="6526.A0A2C9LTH6"/>
<evidence type="ECO:0000256" key="5">
    <source>
        <dbReference type="ARBA" id="ARBA00023136"/>
    </source>
</evidence>
<dbReference type="PANTHER" id="PTHR45695">
    <property type="entry name" value="LEUCOKININ RECEPTOR-RELATED"/>
    <property type="match status" value="1"/>
</dbReference>
<organism evidence="10 11">
    <name type="scientific">Biomphalaria glabrata</name>
    <name type="common">Bloodfluke planorb</name>
    <name type="synonym">Freshwater snail</name>
    <dbReference type="NCBI Taxonomy" id="6526"/>
    <lineage>
        <taxon>Eukaryota</taxon>
        <taxon>Metazoa</taxon>
        <taxon>Spiralia</taxon>
        <taxon>Lophotrochozoa</taxon>
        <taxon>Mollusca</taxon>
        <taxon>Gastropoda</taxon>
        <taxon>Heterobranchia</taxon>
        <taxon>Euthyneura</taxon>
        <taxon>Panpulmonata</taxon>
        <taxon>Hygrophila</taxon>
        <taxon>Lymnaeoidea</taxon>
        <taxon>Planorbidae</taxon>
        <taxon>Biomphalaria</taxon>
    </lineage>
</organism>
<dbReference type="PRINTS" id="PR00237">
    <property type="entry name" value="GPCRRHODOPSN"/>
</dbReference>
<keyword evidence="6" id="KW-0675">Receptor</keyword>
<feature type="transmembrane region" description="Helical" evidence="8">
    <location>
        <begin position="98"/>
        <end position="122"/>
    </location>
</feature>
<dbReference type="OrthoDB" id="5987909at2759"/>
<dbReference type="KEGG" id="bgt:106073531"/>
<evidence type="ECO:0000256" key="6">
    <source>
        <dbReference type="ARBA" id="ARBA00023170"/>
    </source>
</evidence>
<dbReference type="SUPFAM" id="SSF81321">
    <property type="entry name" value="Family A G protein-coupled receptor-like"/>
    <property type="match status" value="1"/>
</dbReference>
<evidence type="ECO:0000313" key="10">
    <source>
        <dbReference type="EnsemblMetazoa" id="BGLB034667-PA"/>
    </source>
</evidence>
<dbReference type="AlphaFoldDB" id="A0A2C9LTH6"/>
<keyword evidence="3 8" id="KW-1133">Transmembrane helix</keyword>
<protein>
    <recommendedName>
        <fullName evidence="9">G-protein coupled receptors family 1 profile domain-containing protein</fullName>
    </recommendedName>
</protein>
<evidence type="ECO:0000256" key="7">
    <source>
        <dbReference type="ARBA" id="ARBA00023224"/>
    </source>
</evidence>
<reference evidence="10" key="1">
    <citation type="submission" date="2020-05" db="UniProtKB">
        <authorList>
            <consortium name="EnsemblMetazoa"/>
        </authorList>
    </citation>
    <scope>IDENTIFICATION</scope>
    <source>
        <strain evidence="10">BB02</strain>
    </source>
</reference>
<sequence length="147" mass="16172">MDVMTFLEASTESLDTTSIFNSSSQYVTASQLGGVTNASLGYYGGNHTTRGMHIMEDAEKHRIIIICVIMAFTLIGNLTMIMVLLCKRSRRIKRVNILLVNLAIGDVAVALFVNSTEIFFIAFGDWTLGPLMCKVSVYVQVSLIKAL</sequence>
<evidence type="ECO:0000313" key="11">
    <source>
        <dbReference type="Proteomes" id="UP000076420"/>
    </source>
</evidence>
<dbReference type="InterPro" id="IPR000276">
    <property type="entry name" value="GPCR_Rhodpsn"/>
</dbReference>
<name>A0A2C9LTH6_BIOGL</name>
<evidence type="ECO:0000256" key="8">
    <source>
        <dbReference type="SAM" id="Phobius"/>
    </source>
</evidence>
<feature type="transmembrane region" description="Helical" evidence="8">
    <location>
        <begin position="63"/>
        <end position="86"/>
    </location>
</feature>
<dbReference type="EnsemblMetazoa" id="BGLB034667-RA">
    <property type="protein sequence ID" value="BGLB034667-PA"/>
    <property type="gene ID" value="BGLB034667"/>
</dbReference>
<accession>A0A2C9LTH6</accession>
<dbReference type="GO" id="GO:0004930">
    <property type="term" value="F:G protein-coupled receptor activity"/>
    <property type="evidence" value="ECO:0007669"/>
    <property type="project" value="UniProtKB-KW"/>
</dbReference>
<evidence type="ECO:0000256" key="4">
    <source>
        <dbReference type="ARBA" id="ARBA00023040"/>
    </source>
</evidence>
<feature type="domain" description="G-protein coupled receptors family 1 profile" evidence="9">
    <location>
        <begin position="76"/>
        <end position="147"/>
    </location>
</feature>
<dbReference type="Pfam" id="PF00001">
    <property type="entry name" value="7tm_1"/>
    <property type="match status" value="1"/>
</dbReference>